<name>A0A9P7VK75_9AGAR</name>
<accession>A0A9P7VK75</accession>
<dbReference type="AlphaFoldDB" id="A0A9P7VK75"/>
<dbReference type="OrthoDB" id="3260303at2759"/>
<gene>
    <name evidence="2" type="ORF">BT62DRAFT_480260</name>
</gene>
<protein>
    <recommendedName>
        <fullName evidence="4">Essential protein Yae1 N-terminal domain-containing protein</fullName>
    </recommendedName>
</protein>
<keyword evidence="3" id="KW-1185">Reference proteome</keyword>
<feature type="compositionally biased region" description="Basic and acidic residues" evidence="1">
    <location>
        <begin position="8"/>
        <end position="30"/>
    </location>
</feature>
<sequence length="93" mass="10853">MKAPAMKEGIRIGRHEGLREGREQGRDKERRDALDAFDKFLAEEMDGSEVYLLMKIEVPRLMFNIHDQQSDRTRRWTASIYHPDSGTSPSFSR</sequence>
<evidence type="ECO:0000256" key="1">
    <source>
        <dbReference type="SAM" id="MobiDB-lite"/>
    </source>
</evidence>
<dbReference type="GeneID" id="66103405"/>
<evidence type="ECO:0000313" key="2">
    <source>
        <dbReference type="EMBL" id="KAG7441491.1"/>
    </source>
</evidence>
<dbReference type="Proteomes" id="UP000812287">
    <property type="component" value="Unassembled WGS sequence"/>
</dbReference>
<dbReference type="RefSeq" id="XP_043034991.1">
    <property type="nucleotide sequence ID" value="XM_043181109.1"/>
</dbReference>
<comment type="caution">
    <text evidence="2">The sequence shown here is derived from an EMBL/GenBank/DDBJ whole genome shotgun (WGS) entry which is preliminary data.</text>
</comment>
<feature type="region of interest" description="Disordered" evidence="1">
    <location>
        <begin position="1"/>
        <end position="30"/>
    </location>
</feature>
<reference evidence="2" key="1">
    <citation type="submission" date="2020-11" db="EMBL/GenBank/DDBJ databases">
        <title>Adaptations for nitrogen fixation in a non-lichenized fungal sporocarp promotes dispersal by wood-feeding termites.</title>
        <authorList>
            <consortium name="DOE Joint Genome Institute"/>
            <person name="Koch R.A."/>
            <person name="Yoon G."/>
            <person name="Arayal U."/>
            <person name="Lail K."/>
            <person name="Amirebrahimi M."/>
            <person name="Labutti K."/>
            <person name="Lipzen A."/>
            <person name="Riley R."/>
            <person name="Barry K."/>
            <person name="Henrissat B."/>
            <person name="Grigoriev I.V."/>
            <person name="Herr J.R."/>
            <person name="Aime M.C."/>
        </authorList>
    </citation>
    <scope>NUCLEOTIDE SEQUENCE</scope>
    <source>
        <strain evidence="2">MCA 3950</strain>
    </source>
</reference>
<evidence type="ECO:0008006" key="4">
    <source>
        <dbReference type="Google" id="ProtNLM"/>
    </source>
</evidence>
<evidence type="ECO:0000313" key="3">
    <source>
        <dbReference type="Proteomes" id="UP000812287"/>
    </source>
</evidence>
<proteinExistence type="predicted"/>
<organism evidence="2 3">
    <name type="scientific">Guyanagaster necrorhizus</name>
    <dbReference type="NCBI Taxonomy" id="856835"/>
    <lineage>
        <taxon>Eukaryota</taxon>
        <taxon>Fungi</taxon>
        <taxon>Dikarya</taxon>
        <taxon>Basidiomycota</taxon>
        <taxon>Agaricomycotina</taxon>
        <taxon>Agaricomycetes</taxon>
        <taxon>Agaricomycetidae</taxon>
        <taxon>Agaricales</taxon>
        <taxon>Marasmiineae</taxon>
        <taxon>Physalacriaceae</taxon>
        <taxon>Guyanagaster</taxon>
    </lineage>
</organism>
<dbReference type="EMBL" id="MU250559">
    <property type="protein sequence ID" value="KAG7441491.1"/>
    <property type="molecule type" value="Genomic_DNA"/>
</dbReference>